<reference evidence="1 2" key="1">
    <citation type="submission" date="2012-08" db="EMBL/GenBank/DDBJ databases">
        <title>Oryza genome evolution.</title>
        <authorList>
            <person name="Wing R.A."/>
        </authorList>
    </citation>
    <scope>NUCLEOTIDE SEQUENCE</scope>
</reference>
<evidence type="ECO:0000313" key="1">
    <source>
        <dbReference type="EnsemblPlants" id="LPERR11G14180.1"/>
    </source>
</evidence>
<dbReference type="EnsemblPlants" id="LPERR11G14180.1">
    <property type="protein sequence ID" value="LPERR11G14180.1"/>
    <property type="gene ID" value="LPERR11G14180"/>
</dbReference>
<proteinExistence type="predicted"/>
<dbReference type="AlphaFoldDB" id="A0A0D9XTE7"/>
<dbReference type="HOGENOM" id="CLU_2501177_0_0_1"/>
<sequence length="86" mass="10009">MWFELNMYKGQNCHVQEVRTAMYYKRFDDNRGQQTLQAIQCTNQLRLKPFDESVLLCHIATDICLFHSDGVPSTQRLTTGRTVLAL</sequence>
<dbReference type="Gramene" id="LPERR11G14180.1">
    <property type="protein sequence ID" value="LPERR11G14180.1"/>
    <property type="gene ID" value="LPERR11G14180"/>
</dbReference>
<organism evidence="1 2">
    <name type="scientific">Leersia perrieri</name>
    <dbReference type="NCBI Taxonomy" id="77586"/>
    <lineage>
        <taxon>Eukaryota</taxon>
        <taxon>Viridiplantae</taxon>
        <taxon>Streptophyta</taxon>
        <taxon>Embryophyta</taxon>
        <taxon>Tracheophyta</taxon>
        <taxon>Spermatophyta</taxon>
        <taxon>Magnoliopsida</taxon>
        <taxon>Liliopsida</taxon>
        <taxon>Poales</taxon>
        <taxon>Poaceae</taxon>
        <taxon>BOP clade</taxon>
        <taxon>Oryzoideae</taxon>
        <taxon>Oryzeae</taxon>
        <taxon>Oryzinae</taxon>
        <taxon>Leersia</taxon>
    </lineage>
</organism>
<reference evidence="1" key="3">
    <citation type="submission" date="2015-04" db="UniProtKB">
        <authorList>
            <consortium name="EnsemblPlants"/>
        </authorList>
    </citation>
    <scope>IDENTIFICATION</scope>
</reference>
<protein>
    <submittedName>
        <fullName evidence="1">Uncharacterized protein</fullName>
    </submittedName>
</protein>
<name>A0A0D9XTE7_9ORYZ</name>
<keyword evidence="2" id="KW-1185">Reference proteome</keyword>
<dbReference type="Proteomes" id="UP000032180">
    <property type="component" value="Chromosome 11"/>
</dbReference>
<reference evidence="2" key="2">
    <citation type="submission" date="2013-12" db="EMBL/GenBank/DDBJ databases">
        <authorList>
            <person name="Yu Y."/>
            <person name="Lee S."/>
            <person name="de Baynast K."/>
            <person name="Wissotski M."/>
            <person name="Liu L."/>
            <person name="Talag J."/>
            <person name="Goicoechea J."/>
            <person name="Angelova A."/>
            <person name="Jetty R."/>
            <person name="Kudrna D."/>
            <person name="Golser W."/>
            <person name="Rivera L."/>
            <person name="Zhang J."/>
            <person name="Wing R."/>
        </authorList>
    </citation>
    <scope>NUCLEOTIDE SEQUENCE</scope>
</reference>
<evidence type="ECO:0000313" key="2">
    <source>
        <dbReference type="Proteomes" id="UP000032180"/>
    </source>
</evidence>
<accession>A0A0D9XTE7</accession>